<accession>A0A3N1Y0F2</accession>
<reference evidence="1 2" key="1">
    <citation type="submission" date="2018-11" db="EMBL/GenBank/DDBJ databases">
        <title>Genomic Encyclopedia of Type Strains, Phase IV (KMG-IV): sequencing the most valuable type-strain genomes for metagenomic binning, comparative biology and taxonomic classification.</title>
        <authorList>
            <person name="Goeker M."/>
        </authorList>
    </citation>
    <scope>NUCLEOTIDE SEQUENCE [LARGE SCALE GENOMIC DNA]</scope>
    <source>
        <strain evidence="1 2">DSM 100275</strain>
    </source>
</reference>
<dbReference type="SUPFAM" id="SSF52096">
    <property type="entry name" value="ClpP/crotonase"/>
    <property type="match status" value="1"/>
</dbReference>
<dbReference type="Proteomes" id="UP000276634">
    <property type="component" value="Unassembled WGS sequence"/>
</dbReference>
<dbReference type="EMBL" id="RJVI01000002">
    <property type="protein sequence ID" value="ROR32314.1"/>
    <property type="molecule type" value="Genomic_DNA"/>
</dbReference>
<protein>
    <submittedName>
        <fullName evidence="1">Enoyl-CoA hydratase</fullName>
    </submittedName>
</protein>
<name>A0A3N1Y0F2_9GAMM</name>
<dbReference type="Pfam" id="PF00378">
    <property type="entry name" value="ECH_1"/>
    <property type="match status" value="1"/>
</dbReference>
<dbReference type="PANTHER" id="PTHR11941">
    <property type="entry name" value="ENOYL-COA HYDRATASE-RELATED"/>
    <property type="match status" value="1"/>
</dbReference>
<proteinExistence type="predicted"/>
<keyword evidence="2" id="KW-1185">Reference proteome</keyword>
<dbReference type="OrthoDB" id="8640486at2"/>
<gene>
    <name evidence="1" type="ORF">EDC57_1512</name>
</gene>
<dbReference type="InterPro" id="IPR029045">
    <property type="entry name" value="ClpP/crotonase-like_dom_sf"/>
</dbReference>
<dbReference type="GO" id="GO:0003824">
    <property type="term" value="F:catalytic activity"/>
    <property type="evidence" value="ECO:0007669"/>
    <property type="project" value="UniProtKB-ARBA"/>
</dbReference>
<sequence>MSMLEIQRRGDVAAIRLAHGTVNAIGPALVEALEQALDGCVDAGAVILAGNEKFFSIGLALPELLGLGRAEMEPFWMRFCALVRRLYAFPRPTVCAVTGHATAGGAVLALACDFRVMAAGRRLIGLNEVRLGLPVPLLADLVLRQVAGDRRATELLYHGEFLTPEAARAAGIVDEVVPEVEGAVARAHQRAEALAALPAAALAQLKAQRTAGVLAAYEAGGGAEADRAFLDFWFEPAVQARLAEAAQRF</sequence>
<dbReference type="InterPro" id="IPR001753">
    <property type="entry name" value="Enoyl-CoA_hydra/iso"/>
</dbReference>
<dbReference type="GO" id="GO:0006635">
    <property type="term" value="P:fatty acid beta-oxidation"/>
    <property type="evidence" value="ECO:0007669"/>
    <property type="project" value="TreeGrafter"/>
</dbReference>
<dbReference type="Gene3D" id="3.90.226.10">
    <property type="entry name" value="2-enoyl-CoA Hydratase, Chain A, domain 1"/>
    <property type="match status" value="1"/>
</dbReference>
<dbReference type="AlphaFoldDB" id="A0A3N1Y0F2"/>
<evidence type="ECO:0000313" key="2">
    <source>
        <dbReference type="Proteomes" id="UP000276634"/>
    </source>
</evidence>
<organism evidence="1 2">
    <name type="scientific">Inmirania thermothiophila</name>
    <dbReference type="NCBI Taxonomy" id="1750597"/>
    <lineage>
        <taxon>Bacteria</taxon>
        <taxon>Pseudomonadati</taxon>
        <taxon>Pseudomonadota</taxon>
        <taxon>Gammaproteobacteria</taxon>
        <taxon>Chromatiales</taxon>
        <taxon>Ectothiorhodospiraceae</taxon>
        <taxon>Inmirania</taxon>
    </lineage>
</organism>
<dbReference type="CDD" id="cd06558">
    <property type="entry name" value="crotonase-like"/>
    <property type="match status" value="1"/>
</dbReference>
<comment type="caution">
    <text evidence="1">The sequence shown here is derived from an EMBL/GenBank/DDBJ whole genome shotgun (WGS) entry which is preliminary data.</text>
</comment>
<dbReference type="PANTHER" id="PTHR11941:SF45">
    <property type="entry name" value="ENOYL-COA DELTA ISOMERASE 1, MITOCHONDRIAL"/>
    <property type="match status" value="1"/>
</dbReference>
<evidence type="ECO:0000313" key="1">
    <source>
        <dbReference type="EMBL" id="ROR32314.1"/>
    </source>
</evidence>